<dbReference type="InterPro" id="IPR039421">
    <property type="entry name" value="Type_1_exporter"/>
</dbReference>
<dbReference type="GO" id="GO:0005886">
    <property type="term" value="C:plasma membrane"/>
    <property type="evidence" value="ECO:0007669"/>
    <property type="project" value="UniProtKB-SubCell"/>
</dbReference>
<keyword evidence="10" id="KW-0445">Lipid transport</keyword>
<feature type="transmembrane region" description="Helical" evidence="12">
    <location>
        <begin position="68"/>
        <end position="86"/>
    </location>
</feature>
<dbReference type="GO" id="GO:0140359">
    <property type="term" value="F:ABC-type transporter activity"/>
    <property type="evidence" value="ECO:0007669"/>
    <property type="project" value="InterPro"/>
</dbReference>
<comment type="caution">
    <text evidence="15">The sequence shown here is derived from an EMBL/GenBank/DDBJ whole genome shotgun (WGS) entry which is preliminary data.</text>
</comment>
<reference evidence="15 16" key="1">
    <citation type="journal article" date="2012" name="J. Bacteriol.">
        <title>De Novo Genome Project of Cupriavidus basilensis OR16.</title>
        <authorList>
            <person name="Cserhati M."/>
            <person name="Kriszt B."/>
            <person name="Szoboszlay S."/>
            <person name="Toth A."/>
            <person name="Szabo I."/>
            <person name="Tancsics A."/>
            <person name="Nagy I."/>
            <person name="Horvath B."/>
            <person name="Nagy I."/>
            <person name="Kukolya J."/>
        </authorList>
    </citation>
    <scope>NUCLEOTIDE SEQUENCE [LARGE SCALE GENOMIC DNA]</scope>
    <source>
        <strain evidence="15 16">OR16</strain>
    </source>
</reference>
<keyword evidence="2" id="KW-0813">Transport</keyword>
<evidence type="ECO:0000259" key="13">
    <source>
        <dbReference type="PROSITE" id="PS50893"/>
    </source>
</evidence>
<dbReference type="GO" id="GO:0006869">
    <property type="term" value="P:lipid transport"/>
    <property type="evidence" value="ECO:0007669"/>
    <property type="project" value="UniProtKB-KW"/>
</dbReference>
<keyword evidence="9 12" id="KW-1133">Transmembrane helix</keyword>
<proteinExistence type="predicted"/>
<evidence type="ECO:0000256" key="10">
    <source>
        <dbReference type="ARBA" id="ARBA00023055"/>
    </source>
</evidence>
<sequence length="591" mass="63978">MAQTMIDFSALPRSGGIATSLALVRSWPWHLALACLGTAISGLLSLLPYLVAWLLLAQMLGSSASAQWFAWLIPALVAGWALRHALACMSKIIAHRLAFTAIAQLKQCLFDKLERVRLSHFDQAPAVQQSQLIGQQADELEDAVAHLLPELTAATLVPAALACLLLGLDWRMGIACLLPYFLAIACSLYSMSVGKVAGQRMMQAWGALVQNLHTLLQHQLLLRTYNQADTAQRRIDNALEIFEAQSTAAVRQPLGLAVLFMVLGTSPLSSVLLVGGALYARDALSLPTLAFFCIVSVGLGTLYSDVFSFFLRLGKLKAIWKRVFGLLDGDEPAWGTLGLVKTPSGIELRQVCKQHGERSILTDITLTVNPGQSLALVGHSGAGKTTLARLLLRFDDPDSGKILLGGLPLAAYTETALRQAVVFVSQQTELFAVSVADNIRLGRPNTDLAAVEAVARLTLCHEFISALPQGYETVLAPDGRDLSGGQRQRLALARALMLDAPVLVLDEALAFSDIENEVKIQQAITRLARGRTLIVIAHRLPTVRTLDTIAVMAQGHIVEKGRHENLIEAGGTYAMLWRQIEQAPRNLEPSP</sequence>
<dbReference type="InterPro" id="IPR027417">
    <property type="entry name" value="P-loop_NTPase"/>
</dbReference>
<evidence type="ECO:0000256" key="3">
    <source>
        <dbReference type="ARBA" id="ARBA00022475"/>
    </source>
</evidence>
<dbReference type="GO" id="GO:0005524">
    <property type="term" value="F:ATP binding"/>
    <property type="evidence" value="ECO:0007669"/>
    <property type="project" value="UniProtKB-KW"/>
</dbReference>
<evidence type="ECO:0000256" key="9">
    <source>
        <dbReference type="ARBA" id="ARBA00022989"/>
    </source>
</evidence>
<evidence type="ECO:0000256" key="1">
    <source>
        <dbReference type="ARBA" id="ARBA00004651"/>
    </source>
</evidence>
<feature type="transmembrane region" description="Helical" evidence="12">
    <location>
        <begin position="254"/>
        <end position="280"/>
    </location>
</feature>
<dbReference type="InterPro" id="IPR036640">
    <property type="entry name" value="ABC1_TM_sf"/>
</dbReference>
<accession>H1RY07</accession>
<feature type="domain" description="ABC transmembrane type-1" evidence="14">
    <location>
        <begin position="31"/>
        <end position="315"/>
    </location>
</feature>
<evidence type="ECO:0000259" key="14">
    <source>
        <dbReference type="PROSITE" id="PS50929"/>
    </source>
</evidence>
<evidence type="ECO:0000256" key="8">
    <source>
        <dbReference type="ARBA" id="ARBA00022967"/>
    </source>
</evidence>
<evidence type="ECO:0000256" key="5">
    <source>
        <dbReference type="ARBA" id="ARBA00022692"/>
    </source>
</evidence>
<dbReference type="GO" id="GO:0016887">
    <property type="term" value="F:ATP hydrolysis activity"/>
    <property type="evidence" value="ECO:0007669"/>
    <property type="project" value="InterPro"/>
</dbReference>
<dbReference type="PROSITE" id="PS00211">
    <property type="entry name" value="ABC_TRANSPORTER_1"/>
    <property type="match status" value="1"/>
</dbReference>
<evidence type="ECO:0000256" key="2">
    <source>
        <dbReference type="ARBA" id="ARBA00022448"/>
    </source>
</evidence>
<dbReference type="AlphaFoldDB" id="H1RY07"/>
<dbReference type="Gene3D" id="1.20.1560.10">
    <property type="entry name" value="ABC transporter type 1, transmembrane domain"/>
    <property type="match status" value="1"/>
</dbReference>
<evidence type="ECO:0000256" key="11">
    <source>
        <dbReference type="ARBA" id="ARBA00023136"/>
    </source>
</evidence>
<dbReference type="OrthoDB" id="8554730at2"/>
<comment type="subcellular location">
    <subcellularLocation>
        <location evidence="1">Cell membrane</location>
        <topology evidence="1">Multi-pass membrane protein</topology>
    </subcellularLocation>
</comment>
<protein>
    <submittedName>
        <fullName evidence="15">ABC transporter ATP-binding/permease protein</fullName>
    </submittedName>
</protein>
<keyword evidence="4" id="KW-0997">Cell inner membrane</keyword>
<dbReference type="InterPro" id="IPR011527">
    <property type="entry name" value="ABC1_TM_dom"/>
</dbReference>
<dbReference type="PATRIC" id="fig|1127483.3.peg.124"/>
<feature type="transmembrane region" description="Helical" evidence="12">
    <location>
        <begin position="174"/>
        <end position="193"/>
    </location>
</feature>
<feature type="transmembrane region" description="Helical" evidence="12">
    <location>
        <begin position="147"/>
        <end position="168"/>
    </location>
</feature>
<dbReference type="InterPro" id="IPR003439">
    <property type="entry name" value="ABC_transporter-like_ATP-bd"/>
</dbReference>
<dbReference type="Pfam" id="PF00005">
    <property type="entry name" value="ABC_tran"/>
    <property type="match status" value="1"/>
</dbReference>
<keyword evidence="11 12" id="KW-0472">Membrane</keyword>
<evidence type="ECO:0000313" key="16">
    <source>
        <dbReference type="Proteomes" id="UP000005808"/>
    </source>
</evidence>
<evidence type="ECO:0000256" key="12">
    <source>
        <dbReference type="SAM" id="Phobius"/>
    </source>
</evidence>
<keyword evidence="3" id="KW-1003">Cell membrane</keyword>
<keyword evidence="5 12" id="KW-0812">Transmembrane</keyword>
<dbReference type="PANTHER" id="PTHR24221:SF654">
    <property type="entry name" value="ATP-BINDING CASSETTE SUB-FAMILY B MEMBER 6"/>
    <property type="match status" value="1"/>
</dbReference>
<dbReference type="FunFam" id="3.40.50.300:FF:000221">
    <property type="entry name" value="Multidrug ABC transporter ATP-binding protein"/>
    <property type="match status" value="1"/>
</dbReference>
<dbReference type="PROSITE" id="PS50929">
    <property type="entry name" value="ABC_TM1F"/>
    <property type="match status" value="1"/>
</dbReference>
<feature type="transmembrane region" description="Helical" evidence="12">
    <location>
        <begin position="31"/>
        <end position="56"/>
    </location>
</feature>
<dbReference type="PANTHER" id="PTHR24221">
    <property type="entry name" value="ATP-BINDING CASSETTE SUB-FAMILY B"/>
    <property type="match status" value="1"/>
</dbReference>
<keyword evidence="7 15" id="KW-0067">ATP-binding</keyword>
<gene>
    <name evidence="15" type="ORF">OR16_00580</name>
</gene>
<dbReference type="Pfam" id="PF00664">
    <property type="entry name" value="ABC_membrane"/>
    <property type="match status" value="1"/>
</dbReference>
<dbReference type="SUPFAM" id="SSF90123">
    <property type="entry name" value="ABC transporter transmembrane region"/>
    <property type="match status" value="1"/>
</dbReference>
<keyword evidence="6" id="KW-0547">Nucleotide-binding</keyword>
<feature type="transmembrane region" description="Helical" evidence="12">
    <location>
        <begin position="286"/>
        <end position="311"/>
    </location>
</feature>
<evidence type="ECO:0000256" key="7">
    <source>
        <dbReference type="ARBA" id="ARBA00022840"/>
    </source>
</evidence>
<dbReference type="EMBL" id="AHJE01000002">
    <property type="protein sequence ID" value="EHP44780.1"/>
    <property type="molecule type" value="Genomic_DNA"/>
</dbReference>
<keyword evidence="8" id="KW-1278">Translocase</keyword>
<dbReference type="SMART" id="SM00382">
    <property type="entry name" value="AAA"/>
    <property type="match status" value="1"/>
</dbReference>
<organism evidence="15 16">
    <name type="scientific">Cupriavidus basilensis OR16</name>
    <dbReference type="NCBI Taxonomy" id="1127483"/>
    <lineage>
        <taxon>Bacteria</taxon>
        <taxon>Pseudomonadati</taxon>
        <taxon>Pseudomonadota</taxon>
        <taxon>Betaproteobacteria</taxon>
        <taxon>Burkholderiales</taxon>
        <taxon>Burkholderiaceae</taxon>
        <taxon>Cupriavidus</taxon>
    </lineage>
</organism>
<dbReference type="PROSITE" id="PS50893">
    <property type="entry name" value="ABC_TRANSPORTER_2"/>
    <property type="match status" value="1"/>
</dbReference>
<dbReference type="Gene3D" id="3.40.50.300">
    <property type="entry name" value="P-loop containing nucleotide triphosphate hydrolases"/>
    <property type="match status" value="1"/>
</dbReference>
<evidence type="ECO:0000256" key="6">
    <source>
        <dbReference type="ARBA" id="ARBA00022741"/>
    </source>
</evidence>
<dbReference type="Proteomes" id="UP000005808">
    <property type="component" value="Unassembled WGS sequence"/>
</dbReference>
<dbReference type="InterPro" id="IPR017871">
    <property type="entry name" value="ABC_transporter-like_CS"/>
</dbReference>
<evidence type="ECO:0000256" key="4">
    <source>
        <dbReference type="ARBA" id="ARBA00022519"/>
    </source>
</evidence>
<name>H1RY07_9BURK</name>
<evidence type="ECO:0000313" key="15">
    <source>
        <dbReference type="EMBL" id="EHP44780.1"/>
    </source>
</evidence>
<feature type="domain" description="ABC transporter" evidence="13">
    <location>
        <begin position="346"/>
        <end position="579"/>
    </location>
</feature>
<dbReference type="SUPFAM" id="SSF52540">
    <property type="entry name" value="P-loop containing nucleoside triphosphate hydrolases"/>
    <property type="match status" value="1"/>
</dbReference>
<dbReference type="InterPro" id="IPR003593">
    <property type="entry name" value="AAA+_ATPase"/>
</dbReference>